<gene>
    <name evidence="1" type="ORF">CSUI_007689</name>
</gene>
<reference evidence="1 2" key="1">
    <citation type="journal article" date="2017" name="Int. J. Parasitol.">
        <title>The genome of the protozoan parasite Cystoisospora suis and a reverse vaccinology approach to identify vaccine candidates.</title>
        <authorList>
            <person name="Palmieri N."/>
            <person name="Shrestha A."/>
            <person name="Ruttkowski B."/>
            <person name="Beck T."/>
            <person name="Vogl C."/>
            <person name="Tomley F."/>
            <person name="Blake D.P."/>
            <person name="Joachim A."/>
        </authorList>
    </citation>
    <scope>NUCLEOTIDE SEQUENCE [LARGE SCALE GENOMIC DNA]</scope>
    <source>
        <strain evidence="1 2">Wien I</strain>
    </source>
</reference>
<feature type="non-terminal residue" evidence="1">
    <location>
        <position position="120"/>
    </location>
</feature>
<organism evidence="1 2">
    <name type="scientific">Cystoisospora suis</name>
    <dbReference type="NCBI Taxonomy" id="483139"/>
    <lineage>
        <taxon>Eukaryota</taxon>
        <taxon>Sar</taxon>
        <taxon>Alveolata</taxon>
        <taxon>Apicomplexa</taxon>
        <taxon>Conoidasida</taxon>
        <taxon>Coccidia</taxon>
        <taxon>Eucoccidiorida</taxon>
        <taxon>Eimeriorina</taxon>
        <taxon>Sarcocystidae</taxon>
        <taxon>Cystoisospora</taxon>
    </lineage>
</organism>
<protein>
    <submittedName>
        <fullName evidence="1">Uncharacterized protein</fullName>
    </submittedName>
</protein>
<proteinExistence type="predicted"/>
<sequence length="120" mass="13172">MNIAVQSFRRTISPFRLGPTMASSRCLSSATATVLPRDSNQALGIAQYAIDFLSGKYGDNIEKSVYDKVRLFHADSVMCGISALALRTNAPTVLRNEAFDYPSKKGARVFGSLQRCHPEK</sequence>
<dbReference type="GeneID" id="94431045"/>
<dbReference type="EMBL" id="MIGC01004116">
    <property type="protein sequence ID" value="PHJ18486.1"/>
    <property type="molecule type" value="Genomic_DNA"/>
</dbReference>
<keyword evidence="2" id="KW-1185">Reference proteome</keyword>
<dbReference type="Proteomes" id="UP000221165">
    <property type="component" value="Unassembled WGS sequence"/>
</dbReference>
<name>A0A2C6KQ44_9APIC</name>
<dbReference type="OrthoDB" id="2018073at2759"/>
<evidence type="ECO:0000313" key="1">
    <source>
        <dbReference type="EMBL" id="PHJ18486.1"/>
    </source>
</evidence>
<dbReference type="Gene3D" id="1.10.4100.10">
    <property type="entry name" value="2-methylcitrate dehydratase PrpD"/>
    <property type="match status" value="1"/>
</dbReference>
<accession>A0A2C6KQ44</accession>
<dbReference type="AlphaFoldDB" id="A0A2C6KQ44"/>
<comment type="caution">
    <text evidence="1">The sequence shown here is derived from an EMBL/GenBank/DDBJ whole genome shotgun (WGS) entry which is preliminary data.</text>
</comment>
<dbReference type="VEuPathDB" id="ToxoDB:CSUI_007689"/>
<evidence type="ECO:0000313" key="2">
    <source>
        <dbReference type="Proteomes" id="UP000221165"/>
    </source>
</evidence>
<dbReference type="InterPro" id="IPR042183">
    <property type="entry name" value="MmgE/PrpD_sf_1"/>
</dbReference>
<dbReference type="RefSeq" id="XP_067920192.1">
    <property type="nucleotide sequence ID" value="XM_068067834.1"/>
</dbReference>